<keyword evidence="1" id="KW-0472">Membrane</keyword>
<reference evidence="3 4" key="1">
    <citation type="submission" date="2016-10" db="EMBL/GenBank/DDBJ databases">
        <authorList>
            <person name="de Groot N.N."/>
        </authorList>
    </citation>
    <scope>NUCLEOTIDE SEQUENCE [LARGE SCALE GENOMIC DNA]</scope>
    <source>
        <strain evidence="3">MBHS1</strain>
    </source>
</reference>
<keyword evidence="4" id="KW-1185">Reference proteome</keyword>
<evidence type="ECO:0000313" key="4">
    <source>
        <dbReference type="Proteomes" id="UP000236724"/>
    </source>
</evidence>
<dbReference type="EMBL" id="FMSV02000376">
    <property type="protein sequence ID" value="SEH05736.1"/>
    <property type="molecule type" value="Genomic_DNA"/>
</dbReference>
<keyword evidence="1" id="KW-0812">Transmembrane</keyword>
<keyword evidence="1" id="KW-1133">Transmembrane helix</keyword>
<protein>
    <submittedName>
        <fullName evidence="3">Uncharacterized protein</fullName>
    </submittedName>
</protein>
<dbReference type="RefSeq" id="WP_103919621.1">
    <property type="nucleotide sequence ID" value="NZ_FMSV02000376.1"/>
</dbReference>
<dbReference type="AlphaFoldDB" id="A0A1H6FAF7"/>
<name>A0A1H6FAF7_9GAMM</name>
<gene>
    <name evidence="2" type="ORF">MBHS_01591</name>
    <name evidence="3" type="ORF">MBHS_01840</name>
</gene>
<feature type="transmembrane region" description="Helical" evidence="1">
    <location>
        <begin position="23"/>
        <end position="43"/>
    </location>
</feature>
<organism evidence="3 4">
    <name type="scientific">Candidatus Venteria ishoeyi</name>
    <dbReference type="NCBI Taxonomy" id="1899563"/>
    <lineage>
        <taxon>Bacteria</taxon>
        <taxon>Pseudomonadati</taxon>
        <taxon>Pseudomonadota</taxon>
        <taxon>Gammaproteobacteria</taxon>
        <taxon>Thiotrichales</taxon>
        <taxon>Thiotrichaceae</taxon>
        <taxon>Venteria</taxon>
    </lineage>
</organism>
<accession>A0A1H6FAF7</accession>
<dbReference type="Proteomes" id="UP000236724">
    <property type="component" value="Unassembled WGS sequence"/>
</dbReference>
<evidence type="ECO:0000313" key="2">
    <source>
        <dbReference type="EMBL" id="SEH05736.1"/>
    </source>
</evidence>
<feature type="transmembrane region" description="Helical" evidence="1">
    <location>
        <begin position="49"/>
        <end position="70"/>
    </location>
</feature>
<dbReference type="EMBL" id="FMSV02000407">
    <property type="protein sequence ID" value="SEH05985.1"/>
    <property type="molecule type" value="Genomic_DNA"/>
</dbReference>
<proteinExistence type="predicted"/>
<evidence type="ECO:0000313" key="3">
    <source>
        <dbReference type="EMBL" id="SEH05985.1"/>
    </source>
</evidence>
<evidence type="ECO:0000256" key="1">
    <source>
        <dbReference type="SAM" id="Phobius"/>
    </source>
</evidence>
<sequence>MRKTTCIQQGQQLFVKPAMQQRVLLFLFSLSMIWLTLGGLSRIDEMHGIIAAMLWPLLGLILLIGLAGLVQSFACHLDIYVLTDKIKRQGEWRRYTGNYLWRKKQVGRQTLEGVEKVLQSESEIKGSHTLLCGENISINLDDYSLESVHCLARFLDIPIEQIEEETPQETSIIP</sequence>